<keyword evidence="3" id="KW-1185">Reference proteome</keyword>
<gene>
    <name evidence="2" type="ORF">AK33_01225</name>
</gene>
<organism evidence="2 3">
    <name type="scientific">Mannheimia granulomatis</name>
    <dbReference type="NCBI Taxonomy" id="85402"/>
    <lineage>
        <taxon>Bacteria</taxon>
        <taxon>Pseudomonadati</taxon>
        <taxon>Pseudomonadota</taxon>
        <taxon>Gammaproteobacteria</taxon>
        <taxon>Pasteurellales</taxon>
        <taxon>Pasteurellaceae</taxon>
        <taxon>Mannheimia</taxon>
    </lineage>
</organism>
<protein>
    <submittedName>
        <fullName evidence="2">Uncharacterized protein</fullName>
    </submittedName>
</protein>
<dbReference type="RefSeq" id="WP_042801261.1">
    <property type="nucleotide sequence ID" value="NZ_AVSP01000004.1"/>
</dbReference>
<evidence type="ECO:0000313" key="2">
    <source>
        <dbReference type="EMBL" id="EXI63289.1"/>
    </source>
</evidence>
<keyword evidence="1" id="KW-0812">Transmembrane</keyword>
<dbReference type="EMBL" id="JANJ01000001">
    <property type="protein sequence ID" value="EXI63289.1"/>
    <property type="molecule type" value="Genomic_DNA"/>
</dbReference>
<name>A0A011PAB5_9PAST</name>
<keyword evidence="1" id="KW-1133">Transmembrane helix</keyword>
<dbReference type="OrthoDB" id="5688421at2"/>
<reference evidence="2 3" key="1">
    <citation type="journal article" date="2014" name="Genome Announc.">
        <title>Genome Sequence of a Presumptive Mannheimia haemolytica Strain with an A1/A6-Cross-Reactive Serotype from a White-Tailed Deer (Odocoileus virginianus).</title>
        <authorList>
            <person name="Lawrence P.K."/>
            <person name="Bey R.F."/>
            <person name="Wiener B."/>
            <person name="Kittichotirat W."/>
            <person name="Bumgarner R.E."/>
        </authorList>
    </citation>
    <scope>NUCLEOTIDE SEQUENCE [LARGE SCALE GENOMIC DNA]</scope>
    <source>
        <strain evidence="2 3">PKL10</strain>
    </source>
</reference>
<keyword evidence="1" id="KW-0472">Membrane</keyword>
<feature type="transmembrane region" description="Helical" evidence="1">
    <location>
        <begin position="20"/>
        <end position="39"/>
    </location>
</feature>
<dbReference type="AlphaFoldDB" id="A0A011PAB5"/>
<proteinExistence type="predicted"/>
<sequence length="189" mass="21906">MAMCRIRKMLLSVKKYRDLISIITSILLVCIGYKTYIVYLNQQEPYFLFVTHIKEVSEGNYEFSINIGNYGEGVGIIDEFELSLKGKKYISDNSFLWNQIFLDNGIPIACIQRQSWLAAGYALSAKDEEKFLSIKFNEMDTDKIRICLNPLLSLLKEGNITYILKYHSIHSVNRTAIGEIKYDFSIWKD</sequence>
<accession>A0A011PAB5</accession>
<evidence type="ECO:0000313" key="3">
    <source>
        <dbReference type="Proteomes" id="UP000054123"/>
    </source>
</evidence>
<comment type="caution">
    <text evidence="2">The sequence shown here is derived from an EMBL/GenBank/DDBJ whole genome shotgun (WGS) entry which is preliminary data.</text>
</comment>
<dbReference type="PATRIC" id="fig|1450449.3.peg.195"/>
<evidence type="ECO:0000256" key="1">
    <source>
        <dbReference type="SAM" id="Phobius"/>
    </source>
</evidence>
<dbReference type="Proteomes" id="UP000054123">
    <property type="component" value="Unassembled WGS sequence"/>
</dbReference>